<dbReference type="Proteomes" id="UP000184082">
    <property type="component" value="Unassembled WGS sequence"/>
</dbReference>
<sequence>MNKKEIQRKRMMGYFIEAANQIIENEGIDFVTIRKVADIAGYNSATLYNYFKDLEHLLFFSSMKYLKDYALNLPNYINGAKNALDKFLRIWKCFCYNSFKKPKIYYKIFFDKYSNTLNDAVKEYYSIFPEELGNQPQELLTMLLEKNIYMRDMALLEACAEEGFFKKEDLPIINEMILLIYQGMLLRVLNNQINCTIDEAVEKTLKYIKQTLKSFKIKK</sequence>
<feature type="domain" description="HTH tetR-type" evidence="3">
    <location>
        <begin position="9"/>
        <end position="69"/>
    </location>
</feature>
<name>A0A1M6RMU6_9FIRM</name>
<dbReference type="STRING" id="1121266.SAMN02745883_01823"/>
<evidence type="ECO:0000259" key="3">
    <source>
        <dbReference type="PROSITE" id="PS50977"/>
    </source>
</evidence>
<dbReference type="AlphaFoldDB" id="A0A1M6RMU6"/>
<dbReference type="RefSeq" id="WP_072967798.1">
    <property type="nucleotide sequence ID" value="NZ_FRAJ01000015.1"/>
</dbReference>
<dbReference type="InterPro" id="IPR009057">
    <property type="entry name" value="Homeodomain-like_sf"/>
</dbReference>
<feature type="DNA-binding region" description="H-T-H motif" evidence="2">
    <location>
        <begin position="32"/>
        <end position="51"/>
    </location>
</feature>
<dbReference type="EMBL" id="FRAJ01000015">
    <property type="protein sequence ID" value="SHK33793.1"/>
    <property type="molecule type" value="Genomic_DNA"/>
</dbReference>
<dbReference type="InterPro" id="IPR001647">
    <property type="entry name" value="HTH_TetR"/>
</dbReference>
<gene>
    <name evidence="4" type="ORF">SAMN02745883_01823</name>
</gene>
<proteinExistence type="predicted"/>
<evidence type="ECO:0000313" key="4">
    <source>
        <dbReference type="EMBL" id="SHK33793.1"/>
    </source>
</evidence>
<accession>A0A1M6RMU6</accession>
<dbReference type="GO" id="GO:0003677">
    <property type="term" value="F:DNA binding"/>
    <property type="evidence" value="ECO:0007669"/>
    <property type="project" value="UniProtKB-UniRule"/>
</dbReference>
<dbReference type="Gene3D" id="1.10.357.10">
    <property type="entry name" value="Tetracycline Repressor, domain 2"/>
    <property type="match status" value="1"/>
</dbReference>
<dbReference type="Pfam" id="PF00440">
    <property type="entry name" value="TetR_N"/>
    <property type="match status" value="1"/>
</dbReference>
<evidence type="ECO:0000256" key="1">
    <source>
        <dbReference type="ARBA" id="ARBA00023125"/>
    </source>
</evidence>
<dbReference type="SUPFAM" id="SSF46689">
    <property type="entry name" value="Homeodomain-like"/>
    <property type="match status" value="1"/>
</dbReference>
<evidence type="ECO:0000256" key="2">
    <source>
        <dbReference type="PROSITE-ProRule" id="PRU00335"/>
    </source>
</evidence>
<evidence type="ECO:0000313" key="5">
    <source>
        <dbReference type="Proteomes" id="UP000184082"/>
    </source>
</evidence>
<keyword evidence="1 2" id="KW-0238">DNA-binding</keyword>
<protein>
    <submittedName>
        <fullName evidence="4">Transcriptional regulator, TetR family</fullName>
    </submittedName>
</protein>
<organism evidence="4 5">
    <name type="scientific">Caminicella sporogenes DSM 14501</name>
    <dbReference type="NCBI Taxonomy" id="1121266"/>
    <lineage>
        <taxon>Bacteria</taxon>
        <taxon>Bacillati</taxon>
        <taxon>Bacillota</taxon>
        <taxon>Clostridia</taxon>
        <taxon>Peptostreptococcales</taxon>
        <taxon>Caminicellaceae</taxon>
        <taxon>Caminicella</taxon>
    </lineage>
</organism>
<keyword evidence="5" id="KW-1185">Reference proteome</keyword>
<reference evidence="4 5" key="1">
    <citation type="submission" date="2016-11" db="EMBL/GenBank/DDBJ databases">
        <authorList>
            <person name="Jaros S."/>
            <person name="Januszkiewicz K."/>
            <person name="Wedrychowicz H."/>
        </authorList>
    </citation>
    <scope>NUCLEOTIDE SEQUENCE [LARGE SCALE GENOMIC DNA]</scope>
    <source>
        <strain evidence="4 5">DSM 14501</strain>
    </source>
</reference>
<dbReference type="PROSITE" id="PS50977">
    <property type="entry name" value="HTH_TETR_2"/>
    <property type="match status" value="1"/>
</dbReference>